<dbReference type="PANTHER" id="PTHR33053">
    <property type="entry name" value="PROTEIN, PUTATIVE-RELATED"/>
    <property type="match status" value="1"/>
</dbReference>
<keyword evidence="2" id="KW-1185">Reference proteome</keyword>
<evidence type="ECO:0008006" key="3">
    <source>
        <dbReference type="Google" id="ProtNLM"/>
    </source>
</evidence>
<evidence type="ECO:0000313" key="1">
    <source>
        <dbReference type="EMBL" id="KYQ54696.1"/>
    </source>
</evidence>
<accession>A0A151X2Q1</accession>
<protein>
    <recommendedName>
        <fullName evidence="3">DUF4218 domain-containing protein</fullName>
    </recommendedName>
</protein>
<dbReference type="Proteomes" id="UP000075809">
    <property type="component" value="Unassembled WGS sequence"/>
</dbReference>
<reference evidence="1 2" key="1">
    <citation type="submission" date="2015-09" db="EMBL/GenBank/DDBJ databases">
        <title>Trachymyrmex zeteki WGS genome.</title>
        <authorList>
            <person name="Nygaard S."/>
            <person name="Hu H."/>
            <person name="Boomsma J."/>
            <person name="Zhang G."/>
        </authorList>
    </citation>
    <scope>NUCLEOTIDE SEQUENCE [LARGE SCALE GENOMIC DNA]</scope>
    <source>
        <strain evidence="1">Tzet28-1</strain>
        <tissue evidence="1">Whole body</tissue>
    </source>
</reference>
<name>A0A151X2Q1_9HYME</name>
<organism evidence="1 2">
    <name type="scientific">Mycetomoellerius zeteki</name>
    <dbReference type="NCBI Taxonomy" id="64791"/>
    <lineage>
        <taxon>Eukaryota</taxon>
        <taxon>Metazoa</taxon>
        <taxon>Ecdysozoa</taxon>
        <taxon>Arthropoda</taxon>
        <taxon>Hexapoda</taxon>
        <taxon>Insecta</taxon>
        <taxon>Pterygota</taxon>
        <taxon>Neoptera</taxon>
        <taxon>Endopterygota</taxon>
        <taxon>Hymenoptera</taxon>
        <taxon>Apocrita</taxon>
        <taxon>Aculeata</taxon>
        <taxon>Formicoidea</taxon>
        <taxon>Formicidae</taxon>
        <taxon>Myrmicinae</taxon>
        <taxon>Mycetomoellerius</taxon>
    </lineage>
</organism>
<proteinExistence type="predicted"/>
<evidence type="ECO:0000313" key="2">
    <source>
        <dbReference type="Proteomes" id="UP000075809"/>
    </source>
</evidence>
<dbReference type="STRING" id="64791.A0A151X2Q1"/>
<gene>
    <name evidence="1" type="ORF">ALC60_06430</name>
</gene>
<dbReference type="AlphaFoldDB" id="A0A151X2Q1"/>
<dbReference type="EMBL" id="KQ982569">
    <property type="protein sequence ID" value="KYQ54696.1"/>
    <property type="molecule type" value="Genomic_DNA"/>
</dbReference>
<sequence length="461" mass="54002">MTVLSKELESVLSDVIEVDVFFDGFSPHNSVRRTLWPIAGSIVGKKEVFIIAIWCGETKNPSDLDIFLNDFINETLELMDGFTVRNKHYKLKIRNVIADAPARAWLKRVNQYGRKFACERCTIKGEWFGNRITYPPDKEAPLRTDETLFEQTHKEYHKGVSPLASRLNLKLLSQFPLESFHLFYLGVMKRIVSNFLEPFFPSDFVRRPRRLSDWKYFKGTEFRRLLLYDSFLIFQKLPQEVYQNFLLFACAVRILADPMLIKDYATDADKLLRLFVEHSCQIYGLVFVVYNVHHLIHIVANCQLHGSLEEFSAFKFESFLGHLKDLLHTPGRTLSQIVCRTMEKARLYPSFVTTELSLEQCHDIRPTLGCQGKQYKKIRTSDKMFRLKSGDAYCLTKANEVVRIENIINCTDNIYFIGRRFREKCDLFFYPFRSSCFNIYIVNDLGSLRKWCLNDIKKKVL</sequence>